<comment type="caution">
    <text evidence="2">The sequence shown here is derived from an EMBL/GenBank/DDBJ whole genome shotgun (WGS) entry which is preliminary data.</text>
</comment>
<evidence type="ECO:0000313" key="3">
    <source>
        <dbReference type="Proteomes" id="UP000823862"/>
    </source>
</evidence>
<protein>
    <submittedName>
        <fullName evidence="2">Uncharacterized protein</fullName>
    </submittedName>
</protein>
<organism evidence="2 3">
    <name type="scientific">Candidatus Bacteroides avicola</name>
    <dbReference type="NCBI Taxonomy" id="2838468"/>
    <lineage>
        <taxon>Bacteria</taxon>
        <taxon>Pseudomonadati</taxon>
        <taxon>Bacteroidota</taxon>
        <taxon>Bacteroidia</taxon>
        <taxon>Bacteroidales</taxon>
        <taxon>Bacteroidaceae</taxon>
        <taxon>Bacteroides</taxon>
    </lineage>
</organism>
<keyword evidence="1" id="KW-1133">Transmembrane helix</keyword>
<dbReference type="EMBL" id="DWZI01000009">
    <property type="protein sequence ID" value="HJA84926.1"/>
    <property type="molecule type" value="Genomic_DNA"/>
</dbReference>
<accession>A0A9D2HV35</accession>
<evidence type="ECO:0000256" key="1">
    <source>
        <dbReference type="SAM" id="Phobius"/>
    </source>
</evidence>
<feature type="transmembrane region" description="Helical" evidence="1">
    <location>
        <begin position="105"/>
        <end position="128"/>
    </location>
</feature>
<dbReference type="AlphaFoldDB" id="A0A9D2HV35"/>
<name>A0A9D2HV35_9BACE</name>
<proteinExistence type="predicted"/>
<reference evidence="2" key="1">
    <citation type="journal article" date="2021" name="PeerJ">
        <title>Extensive microbial diversity within the chicken gut microbiome revealed by metagenomics and culture.</title>
        <authorList>
            <person name="Gilroy R."/>
            <person name="Ravi A."/>
            <person name="Getino M."/>
            <person name="Pursley I."/>
            <person name="Horton D.L."/>
            <person name="Alikhan N.F."/>
            <person name="Baker D."/>
            <person name="Gharbi K."/>
            <person name="Hall N."/>
            <person name="Watson M."/>
            <person name="Adriaenssens E.M."/>
            <person name="Foster-Nyarko E."/>
            <person name="Jarju S."/>
            <person name="Secka A."/>
            <person name="Antonio M."/>
            <person name="Oren A."/>
            <person name="Chaudhuri R.R."/>
            <person name="La Ragione R."/>
            <person name="Hildebrand F."/>
            <person name="Pallen M.J."/>
        </authorList>
    </citation>
    <scope>NUCLEOTIDE SEQUENCE</scope>
    <source>
        <strain evidence="2">ChiHjej12B11-9795</strain>
    </source>
</reference>
<sequence length="148" mass="16621">MIEIDNLSLDEWYTCLKPYQKNAIEQLVAKYGEEKAAEEWLTARGPMQTATFGGTQTKAEDTHSYWNRLRTEIDKLICGHPDYKKEQEKILAAGKTIGLSSVTALANWLCPIIGMSSAILIPAVILILHTMSKMGIKAYCSTKHFIKE</sequence>
<keyword evidence="1" id="KW-0472">Membrane</keyword>
<reference evidence="2" key="2">
    <citation type="submission" date="2021-04" db="EMBL/GenBank/DDBJ databases">
        <authorList>
            <person name="Gilroy R."/>
        </authorList>
    </citation>
    <scope>NUCLEOTIDE SEQUENCE</scope>
    <source>
        <strain evidence="2">ChiHjej12B11-9795</strain>
    </source>
</reference>
<dbReference type="Proteomes" id="UP000823862">
    <property type="component" value="Unassembled WGS sequence"/>
</dbReference>
<evidence type="ECO:0000313" key="2">
    <source>
        <dbReference type="EMBL" id="HJA84926.1"/>
    </source>
</evidence>
<keyword evidence="1" id="KW-0812">Transmembrane</keyword>
<gene>
    <name evidence="2" type="ORF">H9950_01785</name>
</gene>